<evidence type="ECO:0000256" key="1">
    <source>
        <dbReference type="SAM" id="MobiDB-lite"/>
    </source>
</evidence>
<evidence type="ECO:0000313" key="3">
    <source>
        <dbReference type="Proteomes" id="UP001419268"/>
    </source>
</evidence>
<name>A0AAP0F422_9MAGN</name>
<reference evidence="2 3" key="1">
    <citation type="submission" date="2024-01" db="EMBL/GenBank/DDBJ databases">
        <title>Genome assemblies of Stephania.</title>
        <authorList>
            <person name="Yang L."/>
        </authorList>
    </citation>
    <scope>NUCLEOTIDE SEQUENCE [LARGE SCALE GENOMIC DNA]</scope>
    <source>
        <strain evidence="2">JXDWG</strain>
        <tissue evidence="2">Leaf</tissue>
    </source>
</reference>
<dbReference type="AlphaFoldDB" id="A0AAP0F422"/>
<feature type="region of interest" description="Disordered" evidence="1">
    <location>
        <begin position="54"/>
        <end position="77"/>
    </location>
</feature>
<evidence type="ECO:0000313" key="2">
    <source>
        <dbReference type="EMBL" id="KAK9101153.1"/>
    </source>
</evidence>
<keyword evidence="3" id="KW-1185">Reference proteome</keyword>
<dbReference type="Proteomes" id="UP001419268">
    <property type="component" value="Unassembled WGS sequence"/>
</dbReference>
<comment type="caution">
    <text evidence="2">The sequence shown here is derived from an EMBL/GenBank/DDBJ whole genome shotgun (WGS) entry which is preliminary data.</text>
</comment>
<protein>
    <submittedName>
        <fullName evidence="2">Uncharacterized protein</fullName>
    </submittedName>
</protein>
<accession>A0AAP0F422</accession>
<proteinExistence type="predicted"/>
<gene>
    <name evidence="2" type="ORF">Scep_024583</name>
</gene>
<dbReference type="EMBL" id="JBBNAG010000010">
    <property type="protein sequence ID" value="KAK9101153.1"/>
    <property type="molecule type" value="Genomic_DNA"/>
</dbReference>
<sequence>MELEAPLQNSGLVINPEAMGTTKPVLVDLGAQEEELLLLLEPHGKCYLYNGGSGYATSGSDDKGSWSRKGCNITSHS</sequence>
<organism evidence="2 3">
    <name type="scientific">Stephania cephalantha</name>
    <dbReference type="NCBI Taxonomy" id="152367"/>
    <lineage>
        <taxon>Eukaryota</taxon>
        <taxon>Viridiplantae</taxon>
        <taxon>Streptophyta</taxon>
        <taxon>Embryophyta</taxon>
        <taxon>Tracheophyta</taxon>
        <taxon>Spermatophyta</taxon>
        <taxon>Magnoliopsida</taxon>
        <taxon>Ranunculales</taxon>
        <taxon>Menispermaceae</taxon>
        <taxon>Menispermoideae</taxon>
        <taxon>Cissampelideae</taxon>
        <taxon>Stephania</taxon>
    </lineage>
</organism>